<feature type="transmembrane region" description="Helical" evidence="18">
    <location>
        <begin position="452"/>
        <end position="471"/>
    </location>
</feature>
<keyword evidence="13" id="KW-0830">Ubiquinone</keyword>
<dbReference type="PANTHER" id="PTHR42829">
    <property type="entry name" value="NADH-UBIQUINONE OXIDOREDUCTASE CHAIN 5"/>
    <property type="match status" value="1"/>
</dbReference>
<evidence type="ECO:0000256" key="6">
    <source>
        <dbReference type="ARBA" id="ARBA00022660"/>
    </source>
</evidence>
<evidence type="ECO:0000256" key="10">
    <source>
        <dbReference type="ARBA" id="ARBA00022982"/>
    </source>
</evidence>
<dbReference type="InterPro" id="IPR003945">
    <property type="entry name" value="NU5C-like"/>
</dbReference>
<geneLocation type="mitochondrion" evidence="21"/>
<feature type="transmembrane region" description="Helical" evidence="18">
    <location>
        <begin position="144"/>
        <end position="163"/>
    </location>
</feature>
<keyword evidence="6" id="KW-0679">Respiratory chain</keyword>
<comment type="subcellular location">
    <subcellularLocation>
        <location evidence="2">Mitochondrion inner membrane</location>
        <topology evidence="2">Multi-pass membrane protein</topology>
    </subcellularLocation>
</comment>
<dbReference type="EMBL" id="MG923496">
    <property type="protein sequence ID" value="AZL93250.1"/>
    <property type="molecule type" value="Genomic_DNA"/>
</dbReference>
<dbReference type="GO" id="GO:0003954">
    <property type="term" value="F:NADH dehydrogenase activity"/>
    <property type="evidence" value="ECO:0007669"/>
    <property type="project" value="TreeGrafter"/>
</dbReference>
<evidence type="ECO:0000256" key="13">
    <source>
        <dbReference type="ARBA" id="ARBA00023075"/>
    </source>
</evidence>
<dbReference type="Pfam" id="PF00361">
    <property type="entry name" value="Proton_antipo_M"/>
    <property type="match status" value="1"/>
</dbReference>
<keyword evidence="12" id="KW-0520">NAD</keyword>
<dbReference type="GO" id="GO:0005743">
    <property type="term" value="C:mitochondrial inner membrane"/>
    <property type="evidence" value="ECO:0007669"/>
    <property type="project" value="UniProtKB-SubCell"/>
</dbReference>
<feature type="transmembrane region" description="Helical" evidence="18">
    <location>
        <begin position="374"/>
        <end position="399"/>
    </location>
</feature>
<evidence type="ECO:0000256" key="2">
    <source>
        <dbReference type="ARBA" id="ARBA00004448"/>
    </source>
</evidence>
<keyword evidence="8" id="KW-0999">Mitochondrion inner membrane</keyword>
<evidence type="ECO:0000256" key="14">
    <source>
        <dbReference type="ARBA" id="ARBA00023128"/>
    </source>
</evidence>
<keyword evidence="5" id="KW-0813">Transport</keyword>
<name>A0A3Q8UA15_9HYME</name>
<dbReference type="InterPro" id="IPR010934">
    <property type="entry name" value="NADH_DH_su5_C"/>
</dbReference>
<gene>
    <name evidence="21" type="primary">nad5</name>
</gene>
<evidence type="ECO:0000256" key="7">
    <source>
        <dbReference type="ARBA" id="ARBA00022692"/>
    </source>
</evidence>
<feature type="transmembrane region" description="Helical" evidence="18">
    <location>
        <begin position="269"/>
        <end position="288"/>
    </location>
</feature>
<accession>A0A3Q8UA15</accession>
<feature type="transmembrane region" description="Helical" evidence="18">
    <location>
        <begin position="294"/>
        <end position="315"/>
    </location>
</feature>
<protein>
    <recommendedName>
        <fullName evidence="4">NADH-ubiquinone oxidoreductase chain 5</fullName>
        <ecNumber evidence="3">7.1.1.2</ecNumber>
    </recommendedName>
    <alternativeName>
        <fullName evidence="16">NADH dehydrogenase subunit 5</fullName>
    </alternativeName>
</protein>
<proteinExistence type="predicted"/>
<keyword evidence="7 18" id="KW-0812">Transmembrane</keyword>
<dbReference type="EC" id="7.1.1.2" evidence="3"/>
<feature type="transmembrane region" description="Helical" evidence="18">
    <location>
        <begin position="480"/>
        <end position="501"/>
    </location>
</feature>
<reference evidence="21" key="1">
    <citation type="journal article" date="2018" name="Mol. Phylogenet. Evol.">
        <title>Mitochondrial phylogenomics of the Hymenoptera.</title>
        <authorList>
            <person name="Tang P."/>
            <person name="Zhu J.C."/>
            <person name="Zheng B.Y."/>
            <person name="Wei S.J."/>
            <person name="Sharkey M."/>
            <person name="Chen X.X."/>
            <person name="Vogler A.P."/>
        </authorList>
    </citation>
    <scope>NUCLEOTIDE SEQUENCE</scope>
</reference>
<evidence type="ECO:0000256" key="9">
    <source>
        <dbReference type="ARBA" id="ARBA00022967"/>
    </source>
</evidence>
<evidence type="ECO:0000256" key="12">
    <source>
        <dbReference type="ARBA" id="ARBA00023027"/>
    </source>
</evidence>
<keyword evidence="10" id="KW-0249">Electron transport</keyword>
<organism evidence="21">
    <name type="scientific">Gasteruption tournieri</name>
    <dbReference type="NCBI Taxonomy" id="1115612"/>
    <lineage>
        <taxon>Eukaryota</taxon>
        <taxon>Metazoa</taxon>
        <taxon>Ecdysozoa</taxon>
        <taxon>Arthropoda</taxon>
        <taxon>Hexapoda</taxon>
        <taxon>Insecta</taxon>
        <taxon>Pterygota</taxon>
        <taxon>Neoptera</taxon>
        <taxon>Endopterygota</taxon>
        <taxon>Hymenoptera</taxon>
        <taxon>Apocrita</taxon>
        <taxon>Evanioidea</taxon>
        <taxon>Gasteruptiidae</taxon>
        <taxon>Gasteruption</taxon>
    </lineage>
</organism>
<feature type="transmembrane region" description="Helical" evidence="18">
    <location>
        <begin position="547"/>
        <end position="567"/>
    </location>
</feature>
<feature type="transmembrane region" description="Helical" evidence="18">
    <location>
        <begin position="336"/>
        <end position="354"/>
    </location>
</feature>
<dbReference type="PRINTS" id="PR01434">
    <property type="entry name" value="NADHDHGNASE5"/>
</dbReference>
<evidence type="ECO:0000256" key="1">
    <source>
        <dbReference type="ARBA" id="ARBA00003257"/>
    </source>
</evidence>
<comment type="function">
    <text evidence="1">Core subunit of the mitochondrial membrane respiratory chain NADH dehydrogenase (Complex I) that is believed to belong to the minimal assembly required for catalysis. Complex I functions in the transfer of electrons from NADH to the respiratory chain. The immediate electron acceptor for the enzyme is believed to be ubiquinone.</text>
</comment>
<dbReference type="GO" id="GO:0008137">
    <property type="term" value="F:NADH dehydrogenase (ubiquinone) activity"/>
    <property type="evidence" value="ECO:0007669"/>
    <property type="project" value="UniProtKB-EC"/>
</dbReference>
<evidence type="ECO:0000256" key="8">
    <source>
        <dbReference type="ARBA" id="ARBA00022792"/>
    </source>
</evidence>
<feature type="transmembrane region" description="Helical" evidence="18">
    <location>
        <begin position="7"/>
        <end position="31"/>
    </location>
</feature>
<evidence type="ECO:0000256" key="11">
    <source>
        <dbReference type="ARBA" id="ARBA00022989"/>
    </source>
</evidence>
<keyword evidence="11 18" id="KW-1133">Transmembrane helix</keyword>
<keyword evidence="15 18" id="KW-0472">Membrane</keyword>
<dbReference type="InterPro" id="IPR001750">
    <property type="entry name" value="ND/Mrp_TM"/>
</dbReference>
<sequence>MKLLYMYYVFSWLMVNISISMFLMSFFMFNYNFMFMLNWSFMNLMTLNFDYLVLIDWIVLIYLSVVLFIMSMILLYSLDYMMGDLKILRFFLLLNLFVLSMLLMIMSPNMISILLGWDGLGLVSYCLVIYYHNVGSYNSGMVTVLLNRVGDVMIMLIISMFMFSLSMNFFLKFELIDLFIIILFIISGMTKSAQIPFSSWLPLAMAAPTPVSSLVHSSTLVTAGVYLLIRFNKVLLINIYCCYFLMFISIMTMFMSGLVANFELDVKKVVALSTLSQLGLMMMVLSLGYEIMSFFHLVMHALFKSLLFMCMGYIIHNFNNIQDVRFMGSMSFMNPYIMMCLVIANLALCGFPFMSGFFSKDLILEEFIFMKMNLYILLLFLISIGLTVSYTFRMMLYMYMKNMNMKGVFKYEENNMMKFSMIMLSLFSVIMGFIFMWNYFDWFDLNILSVSIKMFILILIMVGMIMGYYFYKLSVKFKSIYFFMFFNGMMWYMMSLLKMLYVNLYMNIEFYNKDIEKGWNEMIGLKLIEFMMLDKVFMNKNFNIFNFYYFSLLLMYMLMSLYFLIIFI</sequence>
<dbReference type="GO" id="GO:0042773">
    <property type="term" value="P:ATP synthesis coupled electron transport"/>
    <property type="evidence" value="ECO:0007669"/>
    <property type="project" value="InterPro"/>
</dbReference>
<evidence type="ECO:0000256" key="3">
    <source>
        <dbReference type="ARBA" id="ARBA00012944"/>
    </source>
</evidence>
<dbReference type="Pfam" id="PF06455">
    <property type="entry name" value="NADH5_C"/>
    <property type="match status" value="1"/>
</dbReference>
<feature type="transmembrane region" description="Helical" evidence="18">
    <location>
        <begin position="419"/>
        <end position="440"/>
    </location>
</feature>
<evidence type="ECO:0000256" key="15">
    <source>
        <dbReference type="ARBA" id="ARBA00023136"/>
    </source>
</evidence>
<feature type="transmembrane region" description="Helical" evidence="18">
    <location>
        <begin position="51"/>
        <end position="75"/>
    </location>
</feature>
<feature type="transmembrane region" description="Helical" evidence="18">
    <location>
        <begin position="87"/>
        <end position="105"/>
    </location>
</feature>
<feature type="domain" description="NADH dehydrogenase subunit 5 C-terminal" evidence="20">
    <location>
        <begin position="390"/>
        <end position="561"/>
    </location>
</feature>
<feature type="transmembrane region" description="Helical" evidence="18">
    <location>
        <begin position="235"/>
        <end position="262"/>
    </location>
</feature>
<evidence type="ECO:0000256" key="18">
    <source>
        <dbReference type="SAM" id="Phobius"/>
    </source>
</evidence>
<dbReference type="PANTHER" id="PTHR42829:SF2">
    <property type="entry name" value="NADH-UBIQUINONE OXIDOREDUCTASE CHAIN 5"/>
    <property type="match status" value="1"/>
</dbReference>
<comment type="catalytic activity">
    <reaction evidence="17">
        <text>a ubiquinone + NADH + 5 H(+)(in) = a ubiquinol + NAD(+) + 4 H(+)(out)</text>
        <dbReference type="Rhea" id="RHEA:29091"/>
        <dbReference type="Rhea" id="RHEA-COMP:9565"/>
        <dbReference type="Rhea" id="RHEA-COMP:9566"/>
        <dbReference type="ChEBI" id="CHEBI:15378"/>
        <dbReference type="ChEBI" id="CHEBI:16389"/>
        <dbReference type="ChEBI" id="CHEBI:17976"/>
        <dbReference type="ChEBI" id="CHEBI:57540"/>
        <dbReference type="ChEBI" id="CHEBI:57945"/>
        <dbReference type="EC" id="7.1.1.2"/>
    </reaction>
</comment>
<keyword evidence="9" id="KW-1278">Translocase</keyword>
<feature type="transmembrane region" description="Helical" evidence="18">
    <location>
        <begin position="200"/>
        <end position="229"/>
    </location>
</feature>
<dbReference type="GO" id="GO:0015990">
    <property type="term" value="P:electron transport coupled proton transport"/>
    <property type="evidence" value="ECO:0007669"/>
    <property type="project" value="TreeGrafter"/>
</dbReference>
<dbReference type="AlphaFoldDB" id="A0A3Q8UA15"/>
<evidence type="ECO:0000256" key="17">
    <source>
        <dbReference type="ARBA" id="ARBA00049551"/>
    </source>
</evidence>
<evidence type="ECO:0000256" key="16">
    <source>
        <dbReference type="ARBA" id="ARBA00031027"/>
    </source>
</evidence>
<evidence type="ECO:0000259" key="19">
    <source>
        <dbReference type="Pfam" id="PF00361"/>
    </source>
</evidence>
<evidence type="ECO:0000256" key="5">
    <source>
        <dbReference type="ARBA" id="ARBA00022448"/>
    </source>
</evidence>
<evidence type="ECO:0000313" key="21">
    <source>
        <dbReference type="EMBL" id="AZL93250.1"/>
    </source>
</evidence>
<evidence type="ECO:0000259" key="20">
    <source>
        <dbReference type="Pfam" id="PF06455"/>
    </source>
</evidence>
<evidence type="ECO:0000256" key="4">
    <source>
        <dbReference type="ARBA" id="ARBA00021096"/>
    </source>
</evidence>
<feature type="domain" description="NADH:quinone oxidoreductase/Mrp antiporter transmembrane" evidence="19">
    <location>
        <begin position="107"/>
        <end position="385"/>
    </location>
</feature>
<keyword evidence="14 21" id="KW-0496">Mitochondrion</keyword>